<comment type="caution">
    <text evidence="6">The sequence shown here is derived from an EMBL/GenBank/DDBJ whole genome shotgun (WGS) entry which is preliminary data.</text>
</comment>
<dbReference type="GO" id="GO:0050661">
    <property type="term" value="F:NADP binding"/>
    <property type="evidence" value="ECO:0007669"/>
    <property type="project" value="InterPro"/>
</dbReference>
<organism evidence="6 7">
    <name type="scientific">Aspergillus terreus</name>
    <dbReference type="NCBI Taxonomy" id="33178"/>
    <lineage>
        <taxon>Eukaryota</taxon>
        <taxon>Fungi</taxon>
        <taxon>Dikarya</taxon>
        <taxon>Ascomycota</taxon>
        <taxon>Pezizomycotina</taxon>
        <taxon>Eurotiomycetes</taxon>
        <taxon>Eurotiomycetidae</taxon>
        <taxon>Eurotiales</taxon>
        <taxon>Aspergillaceae</taxon>
        <taxon>Aspergillus</taxon>
        <taxon>Aspergillus subgen. Circumdati</taxon>
    </lineage>
</organism>
<dbReference type="EMBL" id="BLJY01000010">
    <property type="protein sequence ID" value="GFF19623.1"/>
    <property type="molecule type" value="Genomic_DNA"/>
</dbReference>
<evidence type="ECO:0000256" key="5">
    <source>
        <dbReference type="ARBA" id="ARBA00023002"/>
    </source>
</evidence>
<keyword evidence="6" id="KW-0503">Monooxygenase</keyword>
<protein>
    <submittedName>
        <fullName evidence="6">Putative sterigmatocystin biosynthesis monooxygenase stcW</fullName>
    </submittedName>
</protein>
<dbReference type="GO" id="GO:0004499">
    <property type="term" value="F:N,N-dimethylaniline monooxygenase activity"/>
    <property type="evidence" value="ECO:0007669"/>
    <property type="project" value="InterPro"/>
</dbReference>
<dbReference type="PANTHER" id="PTHR42877">
    <property type="entry name" value="L-ORNITHINE N(5)-MONOOXYGENASE-RELATED"/>
    <property type="match status" value="1"/>
</dbReference>
<accession>A0A5M3Z9W8</accession>
<evidence type="ECO:0000256" key="3">
    <source>
        <dbReference type="ARBA" id="ARBA00022630"/>
    </source>
</evidence>
<evidence type="ECO:0000313" key="7">
    <source>
        <dbReference type="Proteomes" id="UP000452235"/>
    </source>
</evidence>
<comment type="similarity">
    <text evidence="2">Belongs to the FAD-binding monooxygenase family.</text>
</comment>
<dbReference type="GO" id="GO:0050660">
    <property type="term" value="F:flavin adenine dinucleotide binding"/>
    <property type="evidence" value="ECO:0007669"/>
    <property type="project" value="InterPro"/>
</dbReference>
<keyword evidence="4" id="KW-0274">FAD</keyword>
<keyword evidence="5" id="KW-0560">Oxidoreductase</keyword>
<evidence type="ECO:0000313" key="6">
    <source>
        <dbReference type="EMBL" id="GFF19623.1"/>
    </source>
</evidence>
<evidence type="ECO:0000256" key="1">
    <source>
        <dbReference type="ARBA" id="ARBA00001974"/>
    </source>
</evidence>
<dbReference type="VEuPathDB" id="FungiDB:ATEG_08875"/>
<dbReference type="Gene3D" id="3.50.50.60">
    <property type="entry name" value="FAD/NAD(P)-binding domain"/>
    <property type="match status" value="2"/>
</dbReference>
<name>A0A5M3Z9W8_ASPTE</name>
<gene>
    <name evidence="6" type="ORF">ATEIFO6365_0010039700</name>
</gene>
<evidence type="ECO:0000256" key="2">
    <source>
        <dbReference type="ARBA" id="ARBA00010139"/>
    </source>
</evidence>
<dbReference type="InterPro" id="IPR020946">
    <property type="entry name" value="Flavin_mOase-like"/>
</dbReference>
<reference evidence="6 7" key="1">
    <citation type="submission" date="2020-01" db="EMBL/GenBank/DDBJ databases">
        <title>Aspergillus terreus IFO 6365 whole genome shotgun sequence.</title>
        <authorList>
            <person name="Kanamasa S."/>
            <person name="Takahashi H."/>
        </authorList>
    </citation>
    <scope>NUCLEOTIDE SEQUENCE [LARGE SCALE GENOMIC DNA]</scope>
    <source>
        <strain evidence="6 7">IFO 6365</strain>
    </source>
</reference>
<dbReference type="Pfam" id="PF00743">
    <property type="entry name" value="FMO-like"/>
    <property type="match status" value="1"/>
</dbReference>
<evidence type="ECO:0000256" key="4">
    <source>
        <dbReference type="ARBA" id="ARBA00022827"/>
    </source>
</evidence>
<comment type="cofactor">
    <cofactor evidence="1">
        <name>FAD</name>
        <dbReference type="ChEBI" id="CHEBI:57692"/>
    </cofactor>
</comment>
<dbReference type="Proteomes" id="UP000452235">
    <property type="component" value="Unassembled WGS sequence"/>
</dbReference>
<dbReference type="SUPFAM" id="SSF51905">
    <property type="entry name" value="FAD/NAD(P)-binding domain"/>
    <property type="match status" value="3"/>
</dbReference>
<dbReference type="OrthoDB" id="74360at2759"/>
<sequence>MASTTAETILDEVLKSSNLNNAYYQAFQPNYKVADHLLGDKSKRKIRVVNVGSGLASINLAYFLSTTCVNFELTLLERAPQLGGVWNHNCYPGVACDVPSHIYQFSWAPNPDWSHFLSPGSEICAYLNKVVDIMDLRKYIQFNTELLSATWDESGFWKLRVRRTEPGREPIEEDLEAEIFVNNSGTQDKPLFPEIPGLEAFHGKLLHTARWDASFGEEQWKNKTVAVIGTGASAVQVAAKMQPHVDKLIVYGRTPVWFSPGLASEGNFAYSEAQRHEFRSSPQALINYAKKIERQLNFLFPAIAKSGSVEQKETIKALYKHMESRIHDRTMLKNFTPRFPPGCRRITPGDAFLEAIQKPNAELVPKGVTAITENGLIDDDGHERKVDVIVCATGFMVDFIPTFDVVGRNGHRMAEAFAEKRDAYMGIAVPEFPNYFYGTGPYWTTANGSLISSLNAASQYVCQVVNKLQTEYNIVSVCPTRRATDDFVEHAQTWMKGAVWSGNCPSWYKIQKGRHAGRCDAVWPGITLHFVRALAAPRWEDYDIQYDSREDGSPGNRFAYLGRGFVPESVDPSADDSPHLNVRHIDERWIKAASLGTN</sequence>
<dbReference type="InterPro" id="IPR051209">
    <property type="entry name" value="FAD-bind_Monooxygenase_sf"/>
</dbReference>
<dbReference type="PANTHER" id="PTHR42877:SF1">
    <property type="entry name" value="FAD-BINDING MONOOXYGENASE STCW"/>
    <property type="match status" value="1"/>
</dbReference>
<proteinExistence type="inferred from homology"/>
<dbReference type="AlphaFoldDB" id="A0A5M3Z9W8"/>
<keyword evidence="7" id="KW-1185">Reference proteome</keyword>
<keyword evidence="3" id="KW-0285">Flavoprotein</keyword>
<dbReference type="InterPro" id="IPR036188">
    <property type="entry name" value="FAD/NAD-bd_sf"/>
</dbReference>